<proteinExistence type="predicted"/>
<accession>A0A919PDJ1</accession>
<feature type="compositionally biased region" description="Low complexity" evidence="1">
    <location>
        <begin position="54"/>
        <end position="65"/>
    </location>
</feature>
<keyword evidence="3" id="KW-1185">Reference proteome</keyword>
<name>A0A919PDJ1_9CELL</name>
<comment type="caution">
    <text evidence="2">The sequence shown here is derived from an EMBL/GenBank/DDBJ whole genome shotgun (WGS) entry which is preliminary data.</text>
</comment>
<evidence type="ECO:0000256" key="1">
    <source>
        <dbReference type="SAM" id="MobiDB-lite"/>
    </source>
</evidence>
<feature type="compositionally biased region" description="Low complexity" evidence="1">
    <location>
        <begin position="90"/>
        <end position="99"/>
    </location>
</feature>
<gene>
    <name evidence="2" type="ORF">Cpa01nite_20030</name>
</gene>
<protein>
    <submittedName>
        <fullName evidence="2">Uncharacterized protein</fullName>
    </submittedName>
</protein>
<organism evidence="2 3">
    <name type="scientific">Cellulomonas pakistanensis</name>
    <dbReference type="NCBI Taxonomy" id="992287"/>
    <lineage>
        <taxon>Bacteria</taxon>
        <taxon>Bacillati</taxon>
        <taxon>Actinomycetota</taxon>
        <taxon>Actinomycetes</taxon>
        <taxon>Micrococcales</taxon>
        <taxon>Cellulomonadaceae</taxon>
        <taxon>Cellulomonas</taxon>
    </lineage>
</organism>
<dbReference type="EMBL" id="BONO01000013">
    <property type="protein sequence ID" value="GIG36622.1"/>
    <property type="molecule type" value="Genomic_DNA"/>
</dbReference>
<dbReference type="Proteomes" id="UP000642125">
    <property type="component" value="Unassembled WGS sequence"/>
</dbReference>
<sequence>MPASAGSDPPATTTTETSARADRASGNGHLRQCTRVRTAPTGIDVDIPSQIGQVRSSRVTRTPRSGPEVTRPGPPGGGTRGGRSDREADPAGQAQPADARTTRDGTAYGSGSGRPPSA</sequence>
<feature type="region of interest" description="Disordered" evidence="1">
    <location>
        <begin position="1"/>
        <end position="118"/>
    </location>
</feature>
<reference evidence="2" key="1">
    <citation type="submission" date="2021-01" db="EMBL/GenBank/DDBJ databases">
        <title>Whole genome shotgun sequence of Cellulomonas pakistanensis NBRC 110800.</title>
        <authorList>
            <person name="Komaki H."/>
            <person name="Tamura T."/>
        </authorList>
    </citation>
    <scope>NUCLEOTIDE SEQUENCE</scope>
    <source>
        <strain evidence="2">NBRC 110800</strain>
    </source>
</reference>
<dbReference type="AlphaFoldDB" id="A0A919PDJ1"/>
<evidence type="ECO:0000313" key="3">
    <source>
        <dbReference type="Proteomes" id="UP000642125"/>
    </source>
</evidence>
<evidence type="ECO:0000313" key="2">
    <source>
        <dbReference type="EMBL" id="GIG36622.1"/>
    </source>
</evidence>